<evidence type="ECO:0000256" key="3">
    <source>
        <dbReference type="ARBA" id="ARBA00022603"/>
    </source>
</evidence>
<dbReference type="Gene3D" id="3.30.2130.30">
    <property type="match status" value="1"/>
</dbReference>
<protein>
    <recommendedName>
        <fullName evidence="6">Ribosomal RNA large subunit methyltransferase K/L</fullName>
    </recommendedName>
    <domain>
        <recommendedName>
            <fullName evidence="6">23S rRNA m2G2445 methyltransferase</fullName>
            <ecNumber evidence="6">2.1.1.173</ecNumber>
        </recommendedName>
        <alternativeName>
            <fullName evidence="6">rRNA (guanine-N(2)-)-methyltransferase RlmL</fullName>
        </alternativeName>
    </domain>
    <domain>
        <recommendedName>
            <fullName evidence="6">23S rRNA m7G2069 methyltransferase</fullName>
            <ecNumber evidence="6">2.1.1.264</ecNumber>
        </recommendedName>
        <alternativeName>
            <fullName evidence="6">rRNA (guanine-N(7)-)-methyltransferase RlmK</fullName>
        </alternativeName>
    </domain>
</protein>
<keyword evidence="3 6" id="KW-0489">Methyltransferase</keyword>
<dbReference type="PIRSF" id="PIRSF037618">
    <property type="entry name" value="RNA_Mtase_bacteria_prd"/>
    <property type="match status" value="1"/>
</dbReference>
<organism evidence="10 11">
    <name type="scientific">Pseudomonas tructae</name>
    <dbReference type="NCBI Taxonomy" id="2518644"/>
    <lineage>
        <taxon>Bacteria</taxon>
        <taxon>Pseudomonadati</taxon>
        <taxon>Pseudomonadota</taxon>
        <taxon>Gammaproteobacteria</taxon>
        <taxon>Pseudomonadales</taxon>
        <taxon>Pseudomonadaceae</taxon>
        <taxon>Pseudomonas</taxon>
    </lineage>
</organism>
<gene>
    <name evidence="6 10" type="primary">rlmL</name>
    <name evidence="10" type="ORF">EXN22_19140</name>
</gene>
<dbReference type="HAMAP" id="MF_01858">
    <property type="entry name" value="23SrRNA_methyltr_KL"/>
    <property type="match status" value="1"/>
</dbReference>
<dbReference type="PROSITE" id="PS00092">
    <property type="entry name" value="N6_MTASE"/>
    <property type="match status" value="1"/>
</dbReference>
<dbReference type="PANTHER" id="PTHR47313:SF1">
    <property type="entry name" value="RIBOSOMAL RNA LARGE SUBUNIT METHYLTRANSFERASE K_L"/>
    <property type="match status" value="1"/>
</dbReference>
<dbReference type="RefSeq" id="WP_130265546.1">
    <property type="nucleotide sequence ID" value="NZ_CP035952.1"/>
</dbReference>
<dbReference type="InterPro" id="IPR017244">
    <property type="entry name" value="23SrRNA_methyltr_KL"/>
</dbReference>
<feature type="domain" description="THUMP" evidence="9">
    <location>
        <begin position="46"/>
        <end position="157"/>
    </location>
</feature>
<keyword evidence="4 6" id="KW-0808">Transferase</keyword>
<reference evidence="10 11" key="1">
    <citation type="submission" date="2019-02" db="EMBL/GenBank/DDBJ databases">
        <title>Complete genome sequence of Pseudomonas sp. SNU WT1 isolated from rainbow trout.</title>
        <authorList>
            <person name="Oh W.T."/>
            <person name="Park S.C."/>
        </authorList>
    </citation>
    <scope>NUCLEOTIDE SEQUENCE [LARGE SCALE GENOMIC DNA]</scope>
    <source>
        <strain evidence="10 11">SNU WT1</strain>
    </source>
</reference>
<sequence>MSDRFELYLTCPKGLEGLLAEEARGLGLEDVREHTSAIRGAADMETAYRLCLWSRLGNRVLLVLKRFNMKNADDLYDGINEVEWQDHLEASGSLAVEFSGHGSGIDNTHFGALKVKDAIVDKLRTSSGERPSVDKLNPDLRVHLRLERGEAILSLDLSGHSLHQRGYRLQQGAAPLKENLAAAVLIRAGWPRIAAEGGALADPMCGVGTFLVEAAMIAADIAPNLRRERWGFSAWLGHVPALWRKLHDEALARAEAGLARPPLWIRGYEADPRLIQPGRNNVERAGLSDWVKIYQGEVGSFEPRPDQNQKGLVICNPPYGERLGDEASLLYLYQNLGERLRQACLNWEAAVFTGAPDLGKRMGIRSHKQYAFWNGALPCKLLLIKVQPDQFVTGERRQPERNGETAEPRTPAAVASEPARLSEGGQMFANRLQKNLKQLGKWAKRENVSCYRLYDADMPEYALAIDLYQDWVHVQEYAAPRSIDPEKAQARLFDALAAIPQALGIDQSRVVVKRRERQSGTRQYERQSTQGQFLEVQEGGVKLLVNLTDYLDTGLFLDHRPMRMRIQREAAGKRFLNLFCYTATASVHAAKGGARSTTSVDLSKTYLDWARRNLSLNGFSDKNRLEQGDVMAWLQACREEYELIFIDPPTFSNSKRMEGVFDVQRDHVELLDLAVARLAPGGVLYFSNNFRKFQLDENLAQRYAVEEISAQTLDPDFARNSKIHRAWKIQAR</sequence>
<dbReference type="GO" id="GO:0070043">
    <property type="term" value="F:rRNA (guanine-N7-)-methyltransferase activity"/>
    <property type="evidence" value="ECO:0007669"/>
    <property type="project" value="UniProtKB-UniRule"/>
</dbReference>
<comment type="function">
    <text evidence="6">Specifically methylates the guanine in position 2445 (m2G2445) and the guanine in position 2069 (m7G2069) of 23S rRNA.</text>
</comment>
<dbReference type="AlphaFoldDB" id="A0A411MLQ9"/>
<dbReference type="OrthoDB" id="9809404at2"/>
<dbReference type="InterPro" id="IPR000241">
    <property type="entry name" value="RlmKL-like_Mtase"/>
</dbReference>
<dbReference type="EMBL" id="CP035952">
    <property type="protein sequence ID" value="QBF27700.1"/>
    <property type="molecule type" value="Genomic_DNA"/>
</dbReference>
<dbReference type="CDD" id="cd11715">
    <property type="entry name" value="THUMP_AdoMetMT"/>
    <property type="match status" value="1"/>
</dbReference>
<dbReference type="Pfam" id="PF01170">
    <property type="entry name" value="UPF0020"/>
    <property type="match status" value="1"/>
</dbReference>
<dbReference type="InterPro" id="IPR002052">
    <property type="entry name" value="DNA_methylase_N6_adenine_CS"/>
</dbReference>
<comment type="similarity">
    <text evidence="6">Belongs to the methyltransferase superfamily. RlmKL family.</text>
</comment>
<dbReference type="EC" id="2.1.1.173" evidence="6"/>
<accession>A0A411MLQ9</accession>
<dbReference type="GO" id="GO:0005737">
    <property type="term" value="C:cytoplasm"/>
    <property type="evidence" value="ECO:0007669"/>
    <property type="project" value="UniProtKB-SubCell"/>
</dbReference>
<evidence type="ECO:0000256" key="5">
    <source>
        <dbReference type="ARBA" id="ARBA00022691"/>
    </source>
</evidence>
<dbReference type="PROSITE" id="PS51165">
    <property type="entry name" value="THUMP"/>
    <property type="match status" value="1"/>
</dbReference>
<name>A0A411MLQ9_9PSED</name>
<dbReference type="Proteomes" id="UP000291130">
    <property type="component" value="Chromosome"/>
</dbReference>
<evidence type="ECO:0000256" key="4">
    <source>
        <dbReference type="ARBA" id="ARBA00022679"/>
    </source>
</evidence>
<keyword evidence="2 6" id="KW-0698">rRNA processing</keyword>
<keyword evidence="1 6" id="KW-0963">Cytoplasm</keyword>
<evidence type="ECO:0000259" key="9">
    <source>
        <dbReference type="PROSITE" id="PS51165"/>
    </source>
</evidence>
<keyword evidence="11" id="KW-1185">Reference proteome</keyword>
<dbReference type="KEGG" id="ptk:EXN22_19140"/>
<dbReference type="InterPro" id="IPR004114">
    <property type="entry name" value="THUMP_dom"/>
</dbReference>
<proteinExistence type="inferred from homology"/>
<feature type="compositionally biased region" description="Basic and acidic residues" evidence="8">
    <location>
        <begin position="394"/>
        <end position="407"/>
    </location>
</feature>
<evidence type="ECO:0000256" key="1">
    <source>
        <dbReference type="ARBA" id="ARBA00022490"/>
    </source>
</evidence>
<dbReference type="SUPFAM" id="SSF53335">
    <property type="entry name" value="S-adenosyl-L-methionine-dependent methyltransferases"/>
    <property type="match status" value="2"/>
</dbReference>
<dbReference type="Pfam" id="PF22020">
    <property type="entry name" value="RlmL_1st"/>
    <property type="match status" value="1"/>
</dbReference>
<dbReference type="Gene3D" id="3.30.750.80">
    <property type="entry name" value="RNA methyltransferase domain (HRMD) like"/>
    <property type="match status" value="1"/>
</dbReference>
<dbReference type="InterPro" id="IPR054170">
    <property type="entry name" value="RlmL_1st"/>
</dbReference>
<dbReference type="GO" id="GO:0052915">
    <property type="term" value="F:23S rRNA (guanine(2445)-N(2))-methyltransferase activity"/>
    <property type="evidence" value="ECO:0007669"/>
    <property type="project" value="UniProtKB-UniRule"/>
</dbReference>
<dbReference type="InterPro" id="IPR019614">
    <property type="entry name" value="SAM-dep_methyl-trfase"/>
</dbReference>
<dbReference type="Pfam" id="PF02926">
    <property type="entry name" value="THUMP"/>
    <property type="match status" value="1"/>
</dbReference>
<dbReference type="GO" id="GO:0003723">
    <property type="term" value="F:RNA binding"/>
    <property type="evidence" value="ECO:0007669"/>
    <property type="project" value="UniProtKB-UniRule"/>
</dbReference>
<evidence type="ECO:0000313" key="10">
    <source>
        <dbReference type="EMBL" id="QBF27700.1"/>
    </source>
</evidence>
<evidence type="ECO:0000256" key="7">
    <source>
        <dbReference type="PROSITE-ProRule" id="PRU00529"/>
    </source>
</evidence>
<dbReference type="EC" id="2.1.1.264" evidence="6"/>
<dbReference type="PANTHER" id="PTHR47313">
    <property type="entry name" value="RIBOSOMAL RNA LARGE SUBUNIT METHYLTRANSFERASE K/L"/>
    <property type="match status" value="1"/>
</dbReference>
<evidence type="ECO:0000313" key="11">
    <source>
        <dbReference type="Proteomes" id="UP000291130"/>
    </source>
</evidence>
<dbReference type="NCBIfam" id="NF008748">
    <property type="entry name" value="PRK11783.1"/>
    <property type="match status" value="1"/>
</dbReference>
<comment type="subcellular location">
    <subcellularLocation>
        <location evidence="6">Cytoplasm</location>
    </subcellularLocation>
</comment>
<comment type="catalytic activity">
    <reaction evidence="6">
        <text>guanosine(2445) in 23S rRNA + S-adenosyl-L-methionine = N(2)-methylguanosine(2445) in 23S rRNA + S-adenosyl-L-homocysteine + H(+)</text>
        <dbReference type="Rhea" id="RHEA:42740"/>
        <dbReference type="Rhea" id="RHEA-COMP:10215"/>
        <dbReference type="Rhea" id="RHEA-COMP:10216"/>
        <dbReference type="ChEBI" id="CHEBI:15378"/>
        <dbReference type="ChEBI" id="CHEBI:57856"/>
        <dbReference type="ChEBI" id="CHEBI:59789"/>
        <dbReference type="ChEBI" id="CHEBI:74269"/>
        <dbReference type="ChEBI" id="CHEBI:74481"/>
        <dbReference type="EC" id="2.1.1.173"/>
    </reaction>
</comment>
<dbReference type="CDD" id="cd02440">
    <property type="entry name" value="AdoMet_MTases"/>
    <property type="match status" value="1"/>
</dbReference>
<comment type="catalytic activity">
    <reaction evidence="6">
        <text>guanosine(2069) in 23S rRNA + S-adenosyl-L-methionine = N(2)-methylguanosine(2069) in 23S rRNA + S-adenosyl-L-homocysteine + H(+)</text>
        <dbReference type="Rhea" id="RHEA:43772"/>
        <dbReference type="Rhea" id="RHEA-COMP:10688"/>
        <dbReference type="Rhea" id="RHEA-COMP:10689"/>
        <dbReference type="ChEBI" id="CHEBI:15378"/>
        <dbReference type="ChEBI" id="CHEBI:57856"/>
        <dbReference type="ChEBI" id="CHEBI:59789"/>
        <dbReference type="ChEBI" id="CHEBI:74269"/>
        <dbReference type="ChEBI" id="CHEBI:74481"/>
        <dbReference type="EC" id="2.1.1.264"/>
    </reaction>
</comment>
<evidence type="ECO:0000256" key="8">
    <source>
        <dbReference type="SAM" id="MobiDB-lite"/>
    </source>
</evidence>
<keyword evidence="7" id="KW-0694">RNA-binding</keyword>
<evidence type="ECO:0000256" key="6">
    <source>
        <dbReference type="HAMAP-Rule" id="MF_01858"/>
    </source>
</evidence>
<feature type="region of interest" description="Disordered" evidence="8">
    <location>
        <begin position="393"/>
        <end position="417"/>
    </location>
</feature>
<dbReference type="InterPro" id="IPR029063">
    <property type="entry name" value="SAM-dependent_MTases_sf"/>
</dbReference>
<dbReference type="SMART" id="SM00981">
    <property type="entry name" value="THUMP"/>
    <property type="match status" value="1"/>
</dbReference>
<dbReference type="Pfam" id="PF10672">
    <property type="entry name" value="Methyltrans_SAM"/>
    <property type="match status" value="1"/>
</dbReference>
<keyword evidence="5 6" id="KW-0949">S-adenosyl-L-methionine</keyword>
<evidence type="ECO:0000256" key="2">
    <source>
        <dbReference type="ARBA" id="ARBA00022552"/>
    </source>
</evidence>
<dbReference type="Gene3D" id="3.40.50.150">
    <property type="entry name" value="Vaccinia Virus protein VP39"/>
    <property type="match status" value="2"/>
</dbReference>